<dbReference type="SUPFAM" id="SSF103378">
    <property type="entry name" value="2-methylcitrate dehydratase PrpD"/>
    <property type="match status" value="1"/>
</dbReference>
<dbReference type="InterPro" id="IPR042183">
    <property type="entry name" value="MmgE/PrpD_sf_1"/>
</dbReference>
<dbReference type="InterPro" id="IPR036148">
    <property type="entry name" value="MmgE/PrpD_sf"/>
</dbReference>
<feature type="domain" description="MmgE/PrpD N-terminal" evidence="3">
    <location>
        <begin position="96"/>
        <end position="348"/>
    </location>
</feature>
<proteinExistence type="inferred from homology"/>
<dbReference type="EMBL" id="CCYA01000270">
    <property type="protein sequence ID" value="CEH18340.1"/>
    <property type="molecule type" value="Genomic_DNA"/>
</dbReference>
<sequence length="564" mass="61276">MAVTLFPTTAMTRLATSGLSLLRASSNRALSSTSTSAVRASSVSLLNASRPAPSKASSRQPYNLRAALFSTSASKMAGGAGLGESNVRPDPDQVVQDIADYVHNFEITSETAWNTARLCLMDSLGCHMEALRYPGARAVLGPVVPGTVVPNGAKVPGTNYQLDPIRAAFNNGALIRWLDFNDTWLAAEWGHPSDNIGSILAVTDWLSRTAVAEGKAPLKVKDILEGAIKAHEIQGNLAIKNSFNRVGLDHVVLVKVASTAVVSKLLGNTRDQTVDAISQAFVDGQSLRTYRHAPNAGSRKSWAAGDACSRAVNLALLVQKGEMGYNSVLTAKTWGFYDVLFKGKAFEFERGYGSYVMENVLFKLVPAEFHAQTAVEASIILNQKFTEAGKTAKDISKIKILTQDSAIRIISKAGHLANYADRDHSLQYMAALGLLFGKCEPHMYGDDFAAEHGAAIDSLREKMWVEEDAGYTETYLDPSKRTIGNSVELEFTDGSKLGPVALEYPVGHRARREESIPLIKKKLGVHLEGQFDEAKKQELLSLIDDHEKLISLDAHKFVDLWVKN</sequence>
<name>A0A0P1BR33_9BASI</name>
<dbReference type="InterPro" id="IPR045336">
    <property type="entry name" value="MmgE_PrpD_N"/>
</dbReference>
<comment type="similarity">
    <text evidence="1">Belongs to the PrpD family.</text>
</comment>
<dbReference type="Gene3D" id="1.10.4100.10">
    <property type="entry name" value="2-methylcitrate dehydratase PrpD"/>
    <property type="match status" value="1"/>
</dbReference>
<evidence type="ECO:0000259" key="4">
    <source>
        <dbReference type="Pfam" id="PF19305"/>
    </source>
</evidence>
<dbReference type="OrthoDB" id="10055203at2759"/>
<dbReference type="InterPro" id="IPR012705">
    <property type="entry name" value="2Me_IsoCit_deHydtase_PrpD"/>
</dbReference>
<dbReference type="InterPro" id="IPR005656">
    <property type="entry name" value="MmgE_PrpD"/>
</dbReference>
<evidence type="ECO:0000313" key="5">
    <source>
        <dbReference type="EMBL" id="CEH18340.1"/>
    </source>
</evidence>
<evidence type="ECO:0000313" key="6">
    <source>
        <dbReference type="Proteomes" id="UP000054845"/>
    </source>
</evidence>
<dbReference type="Pfam" id="PF19305">
    <property type="entry name" value="MmgE_PrpD_C"/>
    <property type="match status" value="1"/>
</dbReference>
<keyword evidence="6" id="KW-1185">Reference proteome</keyword>
<dbReference type="NCBIfam" id="NF006943">
    <property type="entry name" value="PRK09425.1"/>
    <property type="match status" value="1"/>
</dbReference>
<dbReference type="GO" id="GO:0019679">
    <property type="term" value="P:propionate metabolic process, methylcitrate cycle"/>
    <property type="evidence" value="ECO:0007669"/>
    <property type="project" value="InterPro"/>
</dbReference>
<dbReference type="NCBIfam" id="TIGR02330">
    <property type="entry name" value="prpD"/>
    <property type="match status" value="1"/>
</dbReference>
<dbReference type="Proteomes" id="UP000054845">
    <property type="component" value="Unassembled WGS sequence"/>
</dbReference>
<dbReference type="InterPro" id="IPR042188">
    <property type="entry name" value="MmgE/PrpD_sf_2"/>
</dbReference>
<dbReference type="PANTHER" id="PTHR16943:SF16">
    <property type="entry name" value="2-METHYLCITRATE DEHYDRATASE-RELATED"/>
    <property type="match status" value="1"/>
</dbReference>
<dbReference type="GO" id="GO:0051537">
    <property type="term" value="F:2 iron, 2 sulfur cluster binding"/>
    <property type="evidence" value="ECO:0007669"/>
    <property type="project" value="InterPro"/>
</dbReference>
<organism evidence="5 6">
    <name type="scientific">Ceraceosorus bombacis</name>
    <dbReference type="NCBI Taxonomy" id="401625"/>
    <lineage>
        <taxon>Eukaryota</taxon>
        <taxon>Fungi</taxon>
        <taxon>Dikarya</taxon>
        <taxon>Basidiomycota</taxon>
        <taxon>Ustilaginomycotina</taxon>
        <taxon>Exobasidiomycetes</taxon>
        <taxon>Ceraceosorales</taxon>
        <taxon>Ceraceosoraceae</taxon>
        <taxon>Ceraceosorus</taxon>
    </lineage>
</organism>
<dbReference type="AlphaFoldDB" id="A0A0P1BR33"/>
<dbReference type="PANTHER" id="PTHR16943">
    <property type="entry name" value="2-METHYLCITRATE DEHYDRATASE-RELATED"/>
    <property type="match status" value="1"/>
</dbReference>
<keyword evidence="2" id="KW-0456">Lyase</keyword>
<dbReference type="GO" id="GO:0005739">
    <property type="term" value="C:mitochondrion"/>
    <property type="evidence" value="ECO:0007669"/>
    <property type="project" value="TreeGrafter"/>
</dbReference>
<dbReference type="Pfam" id="PF03972">
    <property type="entry name" value="MmgE_PrpD_N"/>
    <property type="match status" value="1"/>
</dbReference>
<dbReference type="Gene3D" id="3.30.1330.120">
    <property type="entry name" value="2-methylcitrate dehydratase PrpD"/>
    <property type="match status" value="1"/>
</dbReference>
<dbReference type="InterPro" id="IPR045337">
    <property type="entry name" value="MmgE_PrpD_C"/>
</dbReference>
<protein>
    <submittedName>
        <fullName evidence="5">2-methylcitrate dehydratase</fullName>
    </submittedName>
</protein>
<evidence type="ECO:0000259" key="3">
    <source>
        <dbReference type="Pfam" id="PF03972"/>
    </source>
</evidence>
<reference evidence="5 6" key="1">
    <citation type="submission" date="2014-09" db="EMBL/GenBank/DDBJ databases">
        <authorList>
            <person name="Magalhaes I.L.F."/>
            <person name="Oliveira U."/>
            <person name="Santos F.R."/>
            <person name="Vidigal T.H.D.A."/>
            <person name="Brescovit A.D."/>
            <person name="Santos A.J."/>
        </authorList>
    </citation>
    <scope>NUCLEOTIDE SEQUENCE [LARGE SCALE GENOMIC DNA]</scope>
</reference>
<evidence type="ECO:0000256" key="1">
    <source>
        <dbReference type="ARBA" id="ARBA00006174"/>
    </source>
</evidence>
<dbReference type="STRING" id="401625.A0A0P1BR33"/>
<dbReference type="GO" id="GO:0047547">
    <property type="term" value="F:2-methylcitrate dehydratase activity"/>
    <property type="evidence" value="ECO:0007669"/>
    <property type="project" value="InterPro"/>
</dbReference>
<feature type="domain" description="MmgE/PrpD C-terminal" evidence="4">
    <location>
        <begin position="366"/>
        <end position="541"/>
    </location>
</feature>
<accession>A0A0P1BR33</accession>
<evidence type="ECO:0000256" key="2">
    <source>
        <dbReference type="ARBA" id="ARBA00023239"/>
    </source>
</evidence>